<evidence type="ECO:0000256" key="2">
    <source>
        <dbReference type="ARBA" id="ARBA00011738"/>
    </source>
</evidence>
<evidence type="ECO:0000256" key="7">
    <source>
        <dbReference type="ARBA" id="ARBA00022801"/>
    </source>
</evidence>
<dbReference type="KEGG" id="clec:106661329"/>
<evidence type="ECO:0000313" key="10">
    <source>
        <dbReference type="EnsemblMetazoa" id="XP_014240115.1"/>
    </source>
</evidence>
<dbReference type="OMA" id="EEWREPC"/>
<dbReference type="EnsemblMetazoa" id="XM_014384629.2">
    <property type="protein sequence ID" value="XP_014240115.1"/>
    <property type="gene ID" value="LOC106661329"/>
</dbReference>
<evidence type="ECO:0000256" key="6">
    <source>
        <dbReference type="ARBA" id="ARBA00022759"/>
    </source>
</evidence>
<dbReference type="InterPro" id="IPR001279">
    <property type="entry name" value="Metallo-B-lactamas"/>
</dbReference>
<reference evidence="10" key="1">
    <citation type="submission" date="2022-01" db="UniProtKB">
        <authorList>
            <consortium name="EnsemblMetazoa"/>
        </authorList>
    </citation>
    <scope>IDENTIFICATION</scope>
</reference>
<evidence type="ECO:0000259" key="9">
    <source>
        <dbReference type="Pfam" id="PF00753"/>
    </source>
</evidence>
<dbReference type="InterPro" id="IPR036866">
    <property type="entry name" value="RibonucZ/Hydroxyglut_hydro"/>
</dbReference>
<proteinExistence type="inferred from homology"/>
<sequence>MQLIFLGTASCYPTAHRGVSCTALRLDDGNVWIFDCGEGSQVQIQKSSVLPGKIKKIFITHLHGDHLFGLPGLVCTLGCQVQDRKEPFILDIYGPLGLRRYLRESLKLSVSPLPFKYKVHELVPFDFKGTLFESQEWQIAVGSLHPQEELGDTIYEKQGVWNVMLENNISVYAGPLVHRIPCFGYVVKESPSPGALNVLQLKKEGVPPGPLYKQIKDGHPIALPSGKIIIPEEVLGPPKPGRCITILGDTCDSSALKDIAINSDVLVHEATLEESMKDKAIEHGHSTPVMAVSFAESIAAKKLILFHFSQRYKRDTGEAGEDGDNNTSVNILHKEAELECNKRNFICDIMLAEDLLEIDVKRPVPK</sequence>
<organism evidence="10 11">
    <name type="scientific">Cimex lectularius</name>
    <name type="common">Bed bug</name>
    <name type="synonym">Acanthia lectularia</name>
    <dbReference type="NCBI Taxonomy" id="79782"/>
    <lineage>
        <taxon>Eukaryota</taxon>
        <taxon>Metazoa</taxon>
        <taxon>Ecdysozoa</taxon>
        <taxon>Arthropoda</taxon>
        <taxon>Hexapoda</taxon>
        <taxon>Insecta</taxon>
        <taxon>Pterygota</taxon>
        <taxon>Neoptera</taxon>
        <taxon>Paraneoptera</taxon>
        <taxon>Hemiptera</taxon>
        <taxon>Heteroptera</taxon>
        <taxon>Panheteroptera</taxon>
        <taxon>Cimicomorpha</taxon>
        <taxon>Cimicidae</taxon>
        <taxon>Cimex</taxon>
    </lineage>
</organism>
<dbReference type="SUPFAM" id="SSF56281">
    <property type="entry name" value="Metallo-hydrolase/oxidoreductase"/>
    <property type="match status" value="1"/>
</dbReference>
<keyword evidence="3" id="KW-0819">tRNA processing</keyword>
<dbReference type="RefSeq" id="XP_014240115.1">
    <property type="nucleotide sequence ID" value="XM_014384629.2"/>
</dbReference>
<dbReference type="GO" id="GO:0042781">
    <property type="term" value="F:3'-tRNA processing endoribonuclease activity"/>
    <property type="evidence" value="ECO:0007669"/>
    <property type="project" value="TreeGrafter"/>
</dbReference>
<evidence type="ECO:0000256" key="3">
    <source>
        <dbReference type="ARBA" id="ARBA00022694"/>
    </source>
</evidence>
<comment type="cofactor">
    <cofactor evidence="1">
        <name>Zn(2+)</name>
        <dbReference type="ChEBI" id="CHEBI:29105"/>
    </cofactor>
</comment>
<keyword evidence="5" id="KW-0479">Metal-binding</keyword>
<accession>A0A8I6R7V8</accession>
<dbReference type="HAMAP" id="MF_01818">
    <property type="entry name" value="RNase_Z_BN"/>
    <property type="match status" value="1"/>
</dbReference>
<protein>
    <recommendedName>
        <fullName evidence="9">Metallo-beta-lactamase domain-containing protein</fullName>
    </recommendedName>
</protein>
<keyword evidence="4" id="KW-0540">Nuclease</keyword>
<dbReference type="Proteomes" id="UP000494040">
    <property type="component" value="Unassembled WGS sequence"/>
</dbReference>
<dbReference type="Gene3D" id="3.60.15.10">
    <property type="entry name" value="Ribonuclease Z/Hydroxyacylglutathione hydrolase-like"/>
    <property type="match status" value="1"/>
</dbReference>
<keyword evidence="11" id="KW-1185">Reference proteome</keyword>
<dbReference type="GeneID" id="106661329"/>
<comment type="subunit">
    <text evidence="2">Homodimer.</text>
</comment>
<dbReference type="Pfam" id="PF00753">
    <property type="entry name" value="Lactamase_B"/>
    <property type="match status" value="1"/>
</dbReference>
<keyword evidence="7" id="KW-0378">Hydrolase</keyword>
<feature type="domain" description="Metallo-beta-lactamase" evidence="9">
    <location>
        <begin position="18"/>
        <end position="145"/>
    </location>
</feature>
<keyword evidence="8" id="KW-0862">Zinc</keyword>
<dbReference type="PANTHER" id="PTHR46018">
    <property type="entry name" value="ZINC PHOSPHODIESTERASE ELAC PROTEIN 1"/>
    <property type="match status" value="1"/>
</dbReference>
<name>A0A8I6R7V8_CIMLE</name>
<keyword evidence="6" id="KW-0255">Endonuclease</keyword>
<evidence type="ECO:0000313" key="11">
    <source>
        <dbReference type="Proteomes" id="UP000494040"/>
    </source>
</evidence>
<evidence type="ECO:0000256" key="8">
    <source>
        <dbReference type="ARBA" id="ARBA00022833"/>
    </source>
</evidence>
<evidence type="ECO:0000256" key="4">
    <source>
        <dbReference type="ARBA" id="ARBA00022722"/>
    </source>
</evidence>
<dbReference type="GO" id="GO:0005634">
    <property type="term" value="C:nucleus"/>
    <property type="evidence" value="ECO:0007669"/>
    <property type="project" value="TreeGrafter"/>
</dbReference>
<evidence type="ECO:0000256" key="1">
    <source>
        <dbReference type="ARBA" id="ARBA00001947"/>
    </source>
</evidence>
<dbReference type="OrthoDB" id="527344at2759"/>
<dbReference type="InterPro" id="IPR013471">
    <property type="entry name" value="RNase_Z/BN"/>
</dbReference>
<dbReference type="AlphaFoldDB" id="A0A8I6R7V8"/>
<evidence type="ECO:0000256" key="5">
    <source>
        <dbReference type="ARBA" id="ARBA00022723"/>
    </source>
</evidence>
<dbReference type="CDD" id="cd07717">
    <property type="entry name" value="RNaseZ_ZiPD-like_MBL-fold"/>
    <property type="match status" value="1"/>
</dbReference>
<dbReference type="PANTHER" id="PTHR46018:SF2">
    <property type="entry name" value="ZINC PHOSPHODIESTERASE ELAC PROTEIN 1"/>
    <property type="match status" value="1"/>
</dbReference>
<dbReference type="GO" id="GO:0046872">
    <property type="term" value="F:metal ion binding"/>
    <property type="evidence" value="ECO:0007669"/>
    <property type="project" value="UniProtKB-KW"/>
</dbReference>